<dbReference type="AlphaFoldDB" id="A0A7M7SYS5"/>
<feature type="compositionally biased region" description="Basic and acidic residues" evidence="1">
    <location>
        <begin position="190"/>
        <end position="226"/>
    </location>
</feature>
<name>A0A7M7SYS5_STRPU</name>
<feature type="compositionally biased region" description="Polar residues" evidence="1">
    <location>
        <begin position="101"/>
        <end position="112"/>
    </location>
</feature>
<evidence type="ECO:0000313" key="2">
    <source>
        <dbReference type="EnsemblMetazoa" id="XP_030841309"/>
    </source>
</evidence>
<dbReference type="OrthoDB" id="6144889at2759"/>
<reference evidence="3" key="1">
    <citation type="submission" date="2015-02" db="EMBL/GenBank/DDBJ databases">
        <title>Genome sequencing for Strongylocentrotus purpuratus.</title>
        <authorList>
            <person name="Murali S."/>
            <person name="Liu Y."/>
            <person name="Vee V."/>
            <person name="English A."/>
            <person name="Wang M."/>
            <person name="Skinner E."/>
            <person name="Han Y."/>
            <person name="Muzny D.M."/>
            <person name="Worley K.C."/>
            <person name="Gibbs R.A."/>
        </authorList>
    </citation>
    <scope>NUCLEOTIDE SEQUENCE</scope>
</reference>
<feature type="compositionally biased region" description="Polar residues" evidence="1">
    <location>
        <begin position="394"/>
        <end position="410"/>
    </location>
</feature>
<feature type="compositionally biased region" description="Acidic residues" evidence="1">
    <location>
        <begin position="735"/>
        <end position="746"/>
    </location>
</feature>
<feature type="compositionally biased region" description="Low complexity" evidence="1">
    <location>
        <begin position="173"/>
        <end position="185"/>
    </location>
</feature>
<sequence length="758" mass="85362">MVADDKDSGREEGIPISPRIQIMHLPRLQGGGQVKWKPSEKKRPNHSSSIQLPAVYETWKEPSRVNRRRTQAAAALAAEARRSSRSVPTISRRDKTESPERVSNSAPSSKPRPSNHERHNSEPTSSSKKTATAPRLPKINTLVAGAPESNSSVDSPASSQKPKHSKPKDAGKKTTSPSPTKKTPLPLSPKEPKAHEEATQAKGDRSKIHAEENNHVVTKTSKELTQSKKLPSEGLPRIEKENNVGTVHKDGPSVRLKDSNTTTLTERKKEEKHEKAKSNSTSKEPSEEYQRTNTTKGDSDVNITDQSAKVSNKLPKRTAERTTSEKKHENVSHKPVSESRKDKTASKSYQDNKTRTLESREALANRTHAQSHTKSTLWKQRLNESPTKAPPSRPTNSRIGTGFSSRVNPRSKSELGRSKPPMQRRRTKTGFFTSSGEFVTNDEDGKQSEVSAETSRTKRTEATTTTRRSNVSGSTTSTKSSWKSTTSSETSKKPLRQRPTIITKKTLARQKFYNSVYNNQHYKIQRQTAFLKKVEKAQLKIDDEKTREIANAQERKHESVVRQYQTLKHIRDKFDEEQVKRFSRQYVSWRSVEEDRLNRQSSMYGLPDNIYEDRYDKTLKEIPKVKKPKPKSNPKSDKKFSRYVRWVKNIRRFERILKPNIGAGLEDSMLRSTHGALVEGRDIVELHQSNDDAAAAKGGEGPKKTKKIVKVRNVIGSAKRLLQATQDMDAISEVSNEDAFDDDDGYSDVSSLDLSDDE</sequence>
<dbReference type="GeneID" id="100888995"/>
<reference evidence="2" key="2">
    <citation type="submission" date="2021-01" db="UniProtKB">
        <authorList>
            <consortium name="EnsemblMetazoa"/>
        </authorList>
    </citation>
    <scope>IDENTIFICATION</scope>
</reference>
<evidence type="ECO:0000313" key="3">
    <source>
        <dbReference type="Proteomes" id="UP000007110"/>
    </source>
</evidence>
<feature type="compositionally biased region" description="Polar residues" evidence="1">
    <location>
        <begin position="367"/>
        <end position="386"/>
    </location>
</feature>
<dbReference type="OMA" id="HERHNSE"/>
<feature type="compositionally biased region" description="Basic and acidic residues" evidence="1">
    <location>
        <begin position="265"/>
        <end position="277"/>
    </location>
</feature>
<feature type="compositionally biased region" description="Basic and acidic residues" evidence="1">
    <location>
        <begin position="91"/>
        <end position="100"/>
    </location>
</feature>
<feature type="compositionally biased region" description="Low complexity" evidence="1">
    <location>
        <begin position="747"/>
        <end position="758"/>
    </location>
</feature>
<protein>
    <submittedName>
        <fullName evidence="2">Uncharacterized protein</fullName>
    </submittedName>
</protein>
<organism evidence="2 3">
    <name type="scientific">Strongylocentrotus purpuratus</name>
    <name type="common">Purple sea urchin</name>
    <dbReference type="NCBI Taxonomy" id="7668"/>
    <lineage>
        <taxon>Eukaryota</taxon>
        <taxon>Metazoa</taxon>
        <taxon>Echinodermata</taxon>
        <taxon>Eleutherozoa</taxon>
        <taxon>Echinozoa</taxon>
        <taxon>Echinoidea</taxon>
        <taxon>Euechinoidea</taxon>
        <taxon>Echinacea</taxon>
        <taxon>Camarodonta</taxon>
        <taxon>Echinidea</taxon>
        <taxon>Strongylocentrotidae</taxon>
        <taxon>Strongylocentrotus</taxon>
    </lineage>
</organism>
<dbReference type="Proteomes" id="UP000007110">
    <property type="component" value="Unassembled WGS sequence"/>
</dbReference>
<feature type="region of interest" description="Disordered" evidence="1">
    <location>
        <begin position="1"/>
        <end position="496"/>
    </location>
</feature>
<evidence type="ECO:0000256" key="1">
    <source>
        <dbReference type="SAM" id="MobiDB-lite"/>
    </source>
</evidence>
<feature type="compositionally biased region" description="Basic and acidic residues" evidence="1">
    <location>
        <begin position="317"/>
        <end position="363"/>
    </location>
</feature>
<accession>A0A7M7SYS5</accession>
<feature type="compositionally biased region" description="Polar residues" evidence="1">
    <location>
        <begin position="291"/>
        <end position="310"/>
    </location>
</feature>
<dbReference type="InParanoid" id="A0A7M7SYS5"/>
<feature type="compositionally biased region" description="Low complexity" evidence="1">
    <location>
        <begin position="462"/>
        <end position="489"/>
    </location>
</feature>
<feature type="region of interest" description="Disordered" evidence="1">
    <location>
        <begin position="734"/>
        <end position="758"/>
    </location>
</feature>
<dbReference type="RefSeq" id="XP_030841309.1">
    <property type="nucleotide sequence ID" value="XM_030985449.1"/>
</dbReference>
<dbReference type="EnsemblMetazoa" id="XM_030985449">
    <property type="protein sequence ID" value="XP_030841309"/>
    <property type="gene ID" value="LOC100888995"/>
</dbReference>
<dbReference type="KEGG" id="spu:100888995"/>
<feature type="compositionally biased region" description="Basic and acidic residues" evidence="1">
    <location>
        <begin position="236"/>
        <end position="258"/>
    </location>
</feature>
<feature type="compositionally biased region" description="Basic and acidic residues" evidence="1">
    <location>
        <begin position="1"/>
        <end position="13"/>
    </location>
</feature>
<keyword evidence="3" id="KW-1185">Reference proteome</keyword>
<proteinExistence type="predicted"/>
<feature type="compositionally biased region" description="Polar residues" evidence="1">
    <location>
        <begin position="148"/>
        <end position="160"/>
    </location>
</feature>